<evidence type="ECO:0000313" key="2">
    <source>
        <dbReference type="Proteomes" id="UP000325315"/>
    </source>
</evidence>
<reference evidence="2" key="1">
    <citation type="journal article" date="2019" name="Plant Biotechnol. J.">
        <title>Genome sequencing of the Australian wild diploid species Gossypium australe highlights disease resistance and delayed gland morphogenesis.</title>
        <authorList>
            <person name="Cai Y."/>
            <person name="Cai X."/>
            <person name="Wang Q."/>
            <person name="Wang P."/>
            <person name="Zhang Y."/>
            <person name="Cai C."/>
            <person name="Xu Y."/>
            <person name="Wang K."/>
            <person name="Zhou Z."/>
            <person name="Wang C."/>
            <person name="Geng S."/>
            <person name="Li B."/>
            <person name="Dong Q."/>
            <person name="Hou Y."/>
            <person name="Wang H."/>
            <person name="Ai P."/>
            <person name="Liu Z."/>
            <person name="Yi F."/>
            <person name="Sun M."/>
            <person name="An G."/>
            <person name="Cheng J."/>
            <person name="Zhang Y."/>
            <person name="Shi Q."/>
            <person name="Xie Y."/>
            <person name="Shi X."/>
            <person name="Chang Y."/>
            <person name="Huang F."/>
            <person name="Chen Y."/>
            <person name="Hong S."/>
            <person name="Mi L."/>
            <person name="Sun Q."/>
            <person name="Zhang L."/>
            <person name="Zhou B."/>
            <person name="Peng R."/>
            <person name="Zhang X."/>
            <person name="Liu F."/>
        </authorList>
    </citation>
    <scope>NUCLEOTIDE SEQUENCE [LARGE SCALE GENOMIC DNA]</scope>
    <source>
        <strain evidence="2">cv. PA1801</strain>
    </source>
</reference>
<name>A0A5B6V1B2_9ROSI</name>
<dbReference type="AlphaFoldDB" id="A0A5B6V1B2"/>
<organism evidence="1 2">
    <name type="scientific">Gossypium australe</name>
    <dbReference type="NCBI Taxonomy" id="47621"/>
    <lineage>
        <taxon>Eukaryota</taxon>
        <taxon>Viridiplantae</taxon>
        <taxon>Streptophyta</taxon>
        <taxon>Embryophyta</taxon>
        <taxon>Tracheophyta</taxon>
        <taxon>Spermatophyta</taxon>
        <taxon>Magnoliopsida</taxon>
        <taxon>eudicotyledons</taxon>
        <taxon>Gunneridae</taxon>
        <taxon>Pentapetalae</taxon>
        <taxon>rosids</taxon>
        <taxon>malvids</taxon>
        <taxon>Malvales</taxon>
        <taxon>Malvaceae</taxon>
        <taxon>Malvoideae</taxon>
        <taxon>Gossypium</taxon>
    </lineage>
</organism>
<keyword evidence="1" id="KW-0548">Nucleotidyltransferase</keyword>
<protein>
    <submittedName>
        <fullName evidence="1">Reverse transcriptase</fullName>
    </submittedName>
</protein>
<keyword evidence="1" id="KW-0808">Transferase</keyword>
<evidence type="ECO:0000313" key="1">
    <source>
        <dbReference type="EMBL" id="KAA3462938.1"/>
    </source>
</evidence>
<comment type="caution">
    <text evidence="1">The sequence shown here is derived from an EMBL/GenBank/DDBJ whole genome shotgun (WGS) entry which is preliminary data.</text>
</comment>
<gene>
    <name evidence="1" type="ORF">EPI10_029376</name>
</gene>
<dbReference type="GO" id="GO:0003964">
    <property type="term" value="F:RNA-directed DNA polymerase activity"/>
    <property type="evidence" value="ECO:0007669"/>
    <property type="project" value="UniProtKB-KW"/>
</dbReference>
<dbReference type="Proteomes" id="UP000325315">
    <property type="component" value="Unassembled WGS sequence"/>
</dbReference>
<keyword evidence="1" id="KW-0695">RNA-directed DNA polymerase</keyword>
<accession>A0A5B6V1B2</accession>
<dbReference type="OrthoDB" id="1000610at2759"/>
<proteinExistence type="predicted"/>
<dbReference type="EMBL" id="SMMG02000009">
    <property type="protein sequence ID" value="KAA3462938.1"/>
    <property type="molecule type" value="Genomic_DNA"/>
</dbReference>
<sequence>MIERMGFIRGIKLVMKCVKMVSYSGGFVSAYSGTKTRRSLSLYLFFICVEGLSSLLNLKKDEGLIQGERVGRQGLTVTHLLFANDSILFGKASEEGASAMKAILLEYEGVSGQEY</sequence>
<keyword evidence="2" id="KW-1185">Reference proteome</keyword>